<evidence type="ECO:0000313" key="2">
    <source>
        <dbReference type="EMBL" id="KAJ6432920.1"/>
    </source>
</evidence>
<evidence type="ECO:0000313" key="3">
    <source>
        <dbReference type="Proteomes" id="UP001162972"/>
    </source>
</evidence>
<sequence length="62" mass="6744">MNRSRSPPKRSPRSPAPPNLEREEIKPPPPPRPPAEGQSLAQCPERPHLKHSSCPAGLSPPP</sequence>
<organism evidence="2 3">
    <name type="scientific">Salix udensis</name>
    <dbReference type="NCBI Taxonomy" id="889485"/>
    <lineage>
        <taxon>Eukaryota</taxon>
        <taxon>Viridiplantae</taxon>
        <taxon>Streptophyta</taxon>
        <taxon>Embryophyta</taxon>
        <taxon>Tracheophyta</taxon>
        <taxon>Spermatophyta</taxon>
        <taxon>Magnoliopsida</taxon>
        <taxon>eudicotyledons</taxon>
        <taxon>Gunneridae</taxon>
        <taxon>Pentapetalae</taxon>
        <taxon>rosids</taxon>
        <taxon>fabids</taxon>
        <taxon>Malpighiales</taxon>
        <taxon>Salicaceae</taxon>
        <taxon>Saliceae</taxon>
        <taxon>Salix</taxon>
    </lineage>
</organism>
<comment type="caution">
    <text evidence="2">The sequence shown here is derived from an EMBL/GenBank/DDBJ whole genome shotgun (WGS) entry which is preliminary data.</text>
</comment>
<dbReference type="EMBL" id="JAPFFJ010000003">
    <property type="protein sequence ID" value="KAJ6432920.1"/>
    <property type="molecule type" value="Genomic_DNA"/>
</dbReference>
<feature type="compositionally biased region" description="Basic residues" evidence="1">
    <location>
        <begin position="1"/>
        <end position="12"/>
    </location>
</feature>
<protein>
    <submittedName>
        <fullName evidence="2">Uncharacterized protein</fullName>
    </submittedName>
</protein>
<dbReference type="Proteomes" id="UP001162972">
    <property type="component" value="Chromosome 10"/>
</dbReference>
<keyword evidence="3" id="KW-1185">Reference proteome</keyword>
<accession>A0AAD6L0B2</accession>
<reference evidence="2 3" key="1">
    <citation type="journal article" date="2023" name="Int. J. Mol. Sci.">
        <title>De Novo Assembly and Annotation of 11 Diverse Shrub Willow (Salix) Genomes Reveals Novel Gene Organization in Sex-Linked Regions.</title>
        <authorList>
            <person name="Hyden B."/>
            <person name="Feng K."/>
            <person name="Yates T.B."/>
            <person name="Jawdy S."/>
            <person name="Cereghino C."/>
            <person name="Smart L.B."/>
            <person name="Muchero W."/>
        </authorList>
    </citation>
    <scope>NUCLEOTIDE SEQUENCE [LARGE SCALE GENOMIC DNA]</scope>
    <source>
        <tissue evidence="2">Shoot tip</tissue>
    </source>
</reference>
<dbReference type="AlphaFoldDB" id="A0AAD6L0B2"/>
<name>A0AAD6L0B2_9ROSI</name>
<proteinExistence type="predicted"/>
<gene>
    <name evidence="2" type="ORF">OIU84_020039</name>
</gene>
<feature type="region of interest" description="Disordered" evidence="1">
    <location>
        <begin position="1"/>
        <end position="62"/>
    </location>
</feature>
<evidence type="ECO:0000256" key="1">
    <source>
        <dbReference type="SAM" id="MobiDB-lite"/>
    </source>
</evidence>